<dbReference type="SUPFAM" id="SSF74653">
    <property type="entry name" value="TolA/TonB C-terminal domain"/>
    <property type="match status" value="1"/>
</dbReference>
<organism evidence="11 12">
    <name type="scientific">Larkinella terrae</name>
    <dbReference type="NCBI Taxonomy" id="2025311"/>
    <lineage>
        <taxon>Bacteria</taxon>
        <taxon>Pseudomonadati</taxon>
        <taxon>Bacteroidota</taxon>
        <taxon>Cytophagia</taxon>
        <taxon>Cytophagales</taxon>
        <taxon>Spirosomataceae</taxon>
        <taxon>Larkinella</taxon>
    </lineage>
</organism>
<gene>
    <name evidence="11" type="ORF">GJJ30_30695</name>
</gene>
<evidence type="ECO:0000256" key="8">
    <source>
        <dbReference type="ARBA" id="ARBA00022989"/>
    </source>
</evidence>
<evidence type="ECO:0000256" key="9">
    <source>
        <dbReference type="ARBA" id="ARBA00023136"/>
    </source>
</evidence>
<keyword evidence="5" id="KW-0997">Cell inner membrane</keyword>
<feature type="domain" description="TonB C-terminal" evidence="10">
    <location>
        <begin position="62"/>
        <end position="153"/>
    </location>
</feature>
<evidence type="ECO:0000256" key="1">
    <source>
        <dbReference type="ARBA" id="ARBA00004383"/>
    </source>
</evidence>
<evidence type="ECO:0000313" key="12">
    <source>
        <dbReference type="Proteomes" id="UP000441754"/>
    </source>
</evidence>
<dbReference type="Proteomes" id="UP000441754">
    <property type="component" value="Unassembled WGS sequence"/>
</dbReference>
<dbReference type="PANTHER" id="PTHR33446:SF2">
    <property type="entry name" value="PROTEIN TONB"/>
    <property type="match status" value="1"/>
</dbReference>
<comment type="similarity">
    <text evidence="2">Belongs to the TonB family.</text>
</comment>
<comment type="caution">
    <text evidence="11">The sequence shown here is derived from an EMBL/GenBank/DDBJ whole genome shotgun (WGS) entry which is preliminary data.</text>
</comment>
<dbReference type="EMBL" id="WJXZ01000015">
    <property type="protein sequence ID" value="MRS65699.1"/>
    <property type="molecule type" value="Genomic_DNA"/>
</dbReference>
<dbReference type="GO" id="GO:0098797">
    <property type="term" value="C:plasma membrane protein complex"/>
    <property type="evidence" value="ECO:0007669"/>
    <property type="project" value="TreeGrafter"/>
</dbReference>
<dbReference type="AlphaFoldDB" id="A0A7K0EVB1"/>
<evidence type="ECO:0000259" key="10">
    <source>
        <dbReference type="PROSITE" id="PS52015"/>
    </source>
</evidence>
<evidence type="ECO:0000256" key="4">
    <source>
        <dbReference type="ARBA" id="ARBA00022475"/>
    </source>
</evidence>
<keyword evidence="8" id="KW-1133">Transmembrane helix</keyword>
<comment type="subcellular location">
    <subcellularLocation>
        <location evidence="1">Cell inner membrane</location>
        <topology evidence="1">Single-pass membrane protein</topology>
        <orientation evidence="1">Periplasmic side</orientation>
    </subcellularLocation>
</comment>
<proteinExistence type="inferred from homology"/>
<protein>
    <submittedName>
        <fullName evidence="11">TonB family protein</fullName>
    </submittedName>
</protein>
<dbReference type="InterPro" id="IPR006260">
    <property type="entry name" value="TonB/TolA_C"/>
</dbReference>
<dbReference type="NCBIfam" id="TIGR01352">
    <property type="entry name" value="tonB_Cterm"/>
    <property type="match status" value="1"/>
</dbReference>
<keyword evidence="7" id="KW-0653">Protein transport</keyword>
<dbReference type="OrthoDB" id="9812355at2"/>
<evidence type="ECO:0000313" key="11">
    <source>
        <dbReference type="EMBL" id="MRS65699.1"/>
    </source>
</evidence>
<name>A0A7K0EVB1_9BACT</name>
<dbReference type="Gene3D" id="3.30.1150.10">
    <property type="match status" value="1"/>
</dbReference>
<dbReference type="PANTHER" id="PTHR33446">
    <property type="entry name" value="PROTEIN TONB-RELATED"/>
    <property type="match status" value="1"/>
</dbReference>
<keyword evidence="4" id="KW-1003">Cell membrane</keyword>
<accession>A0A7K0EVB1</accession>
<evidence type="ECO:0000256" key="3">
    <source>
        <dbReference type="ARBA" id="ARBA00022448"/>
    </source>
</evidence>
<dbReference type="GO" id="GO:0055085">
    <property type="term" value="P:transmembrane transport"/>
    <property type="evidence" value="ECO:0007669"/>
    <property type="project" value="InterPro"/>
</dbReference>
<dbReference type="GO" id="GO:0015031">
    <property type="term" value="P:protein transport"/>
    <property type="evidence" value="ECO:0007669"/>
    <property type="project" value="UniProtKB-KW"/>
</dbReference>
<keyword evidence="9" id="KW-0472">Membrane</keyword>
<evidence type="ECO:0000256" key="2">
    <source>
        <dbReference type="ARBA" id="ARBA00006555"/>
    </source>
</evidence>
<evidence type="ECO:0000256" key="7">
    <source>
        <dbReference type="ARBA" id="ARBA00022927"/>
    </source>
</evidence>
<reference evidence="11 12" key="1">
    <citation type="journal article" date="2018" name="Antonie Van Leeuwenhoek">
        <title>Larkinella terrae sp. nov., isolated from soil on Jeju Island, South Korea.</title>
        <authorList>
            <person name="Ten L.N."/>
            <person name="Jeon J."/>
            <person name="Park S.J."/>
            <person name="Park S."/>
            <person name="Lee S.Y."/>
            <person name="Kim M.K."/>
            <person name="Jung H.Y."/>
        </authorList>
    </citation>
    <scope>NUCLEOTIDE SEQUENCE [LARGE SCALE GENOMIC DNA]</scope>
    <source>
        <strain evidence="11 12">KCTC 52001</strain>
    </source>
</reference>
<dbReference type="PROSITE" id="PS52015">
    <property type="entry name" value="TONB_CTD"/>
    <property type="match status" value="1"/>
</dbReference>
<evidence type="ECO:0000256" key="6">
    <source>
        <dbReference type="ARBA" id="ARBA00022692"/>
    </source>
</evidence>
<dbReference type="InterPro" id="IPR037682">
    <property type="entry name" value="TonB_C"/>
</dbReference>
<keyword evidence="12" id="KW-1185">Reference proteome</keyword>
<dbReference type="Pfam" id="PF03544">
    <property type="entry name" value="TonB_C"/>
    <property type="match status" value="1"/>
</dbReference>
<keyword evidence="3" id="KW-0813">Transport</keyword>
<dbReference type="InterPro" id="IPR051045">
    <property type="entry name" value="TonB-dependent_transducer"/>
</dbReference>
<sequence>MNPVLYMIYAETSMKRYAFLFVLLMVTRSFSVQAQVKQQPDSTSKANRMVFTVTEIPPQFPGGMNQLGDYLRKNLRYPETARKAGREGRVFVSFIVTEQGKIEDAQVTKSLDPELDAEALRLIESMPTWTPAKQANRPVACKYNLPVNFRINR</sequence>
<keyword evidence="6" id="KW-0812">Transmembrane</keyword>
<evidence type="ECO:0000256" key="5">
    <source>
        <dbReference type="ARBA" id="ARBA00022519"/>
    </source>
</evidence>
<dbReference type="GO" id="GO:0031992">
    <property type="term" value="F:energy transducer activity"/>
    <property type="evidence" value="ECO:0007669"/>
    <property type="project" value="TreeGrafter"/>
</dbReference>